<dbReference type="Gene3D" id="3.40.390.10">
    <property type="entry name" value="Collagenase (Catalytic Domain)"/>
    <property type="match status" value="1"/>
</dbReference>
<feature type="domain" description="Peptidase M13 C-terminal" evidence="9">
    <location>
        <begin position="493"/>
        <end position="693"/>
    </location>
</feature>
<evidence type="ECO:0000256" key="5">
    <source>
        <dbReference type="ARBA" id="ARBA00022801"/>
    </source>
</evidence>
<keyword evidence="12" id="KW-1185">Reference proteome</keyword>
<reference evidence="11" key="1">
    <citation type="journal article" date="2014" name="Int. J. Syst. Evol. Microbiol.">
        <title>Complete genome sequence of Corynebacterium casei LMG S-19264T (=DSM 44701T), isolated from a smear-ripened cheese.</title>
        <authorList>
            <consortium name="US DOE Joint Genome Institute (JGI-PGF)"/>
            <person name="Walter F."/>
            <person name="Albersmeier A."/>
            <person name="Kalinowski J."/>
            <person name="Ruckert C."/>
        </authorList>
    </citation>
    <scope>NUCLEOTIDE SEQUENCE</scope>
    <source>
        <strain evidence="11">KCTC 42590</strain>
    </source>
</reference>
<dbReference type="InterPro" id="IPR008753">
    <property type="entry name" value="Peptidase_M13_N"/>
</dbReference>
<dbReference type="InterPro" id="IPR042089">
    <property type="entry name" value="Peptidase_M13_dom_2"/>
</dbReference>
<dbReference type="SUPFAM" id="SSF55486">
    <property type="entry name" value="Metalloproteases ('zincins'), catalytic domain"/>
    <property type="match status" value="1"/>
</dbReference>
<evidence type="ECO:0000313" key="11">
    <source>
        <dbReference type="EMBL" id="GHF11184.1"/>
    </source>
</evidence>
<keyword evidence="4" id="KW-0479">Metal-binding</keyword>
<comment type="caution">
    <text evidence="11">The sequence shown here is derived from an EMBL/GenBank/DDBJ whole genome shotgun (WGS) entry which is preliminary data.</text>
</comment>
<name>A0A919E4F2_9PROT</name>
<dbReference type="GO" id="GO:0016485">
    <property type="term" value="P:protein processing"/>
    <property type="evidence" value="ECO:0007669"/>
    <property type="project" value="TreeGrafter"/>
</dbReference>
<dbReference type="RefSeq" id="WP_191249615.1">
    <property type="nucleotide sequence ID" value="NZ_BNCI01000001.1"/>
</dbReference>
<organism evidence="11 12">
    <name type="scientific">Kordiimonas sediminis</name>
    <dbReference type="NCBI Taxonomy" id="1735581"/>
    <lineage>
        <taxon>Bacteria</taxon>
        <taxon>Pseudomonadati</taxon>
        <taxon>Pseudomonadota</taxon>
        <taxon>Alphaproteobacteria</taxon>
        <taxon>Kordiimonadales</taxon>
        <taxon>Kordiimonadaceae</taxon>
        <taxon>Kordiimonas</taxon>
    </lineage>
</organism>
<dbReference type="Gene3D" id="1.10.1380.10">
    <property type="entry name" value="Neutral endopeptidase , domain2"/>
    <property type="match status" value="1"/>
</dbReference>
<proteinExistence type="inferred from homology"/>
<dbReference type="PRINTS" id="PR00786">
    <property type="entry name" value="NEPRILYSIN"/>
</dbReference>
<evidence type="ECO:0000256" key="4">
    <source>
        <dbReference type="ARBA" id="ARBA00022723"/>
    </source>
</evidence>
<keyword evidence="8" id="KW-0732">Signal</keyword>
<gene>
    <name evidence="11" type="primary">pepO</name>
    <name evidence="11" type="ORF">GCM10017044_01120</name>
</gene>
<dbReference type="PROSITE" id="PS51885">
    <property type="entry name" value="NEPRILYSIN"/>
    <property type="match status" value="1"/>
</dbReference>
<dbReference type="PANTHER" id="PTHR11733:SF167">
    <property type="entry name" value="FI17812P1-RELATED"/>
    <property type="match status" value="1"/>
</dbReference>
<evidence type="ECO:0000256" key="8">
    <source>
        <dbReference type="SAM" id="SignalP"/>
    </source>
</evidence>
<dbReference type="Pfam" id="PF05649">
    <property type="entry name" value="Peptidase_M13_N"/>
    <property type="match status" value="1"/>
</dbReference>
<evidence type="ECO:0000256" key="2">
    <source>
        <dbReference type="ARBA" id="ARBA00007357"/>
    </source>
</evidence>
<comment type="cofactor">
    <cofactor evidence="1">
        <name>Zn(2+)</name>
        <dbReference type="ChEBI" id="CHEBI:29105"/>
    </cofactor>
</comment>
<feature type="signal peptide" evidence="8">
    <location>
        <begin position="1"/>
        <end position="18"/>
    </location>
</feature>
<evidence type="ECO:0000256" key="7">
    <source>
        <dbReference type="ARBA" id="ARBA00023049"/>
    </source>
</evidence>
<keyword evidence="7" id="KW-0482">Metalloprotease</keyword>
<dbReference type="PROSITE" id="PS51257">
    <property type="entry name" value="PROKAR_LIPOPROTEIN"/>
    <property type="match status" value="1"/>
</dbReference>
<feature type="domain" description="Peptidase M13 N-terminal" evidence="10">
    <location>
        <begin position="63"/>
        <end position="441"/>
    </location>
</feature>
<dbReference type="AlphaFoldDB" id="A0A919E4F2"/>
<dbReference type="EMBL" id="BNCI01000001">
    <property type="protein sequence ID" value="GHF11184.1"/>
    <property type="molecule type" value="Genomic_DNA"/>
</dbReference>
<comment type="similarity">
    <text evidence="2">Belongs to the peptidase M13 family.</text>
</comment>
<keyword evidence="5" id="KW-0378">Hydrolase</keyword>
<dbReference type="InterPro" id="IPR024079">
    <property type="entry name" value="MetalloPept_cat_dom_sf"/>
</dbReference>
<dbReference type="Proteomes" id="UP000630923">
    <property type="component" value="Unassembled WGS sequence"/>
</dbReference>
<dbReference type="GO" id="GO:0005886">
    <property type="term" value="C:plasma membrane"/>
    <property type="evidence" value="ECO:0007669"/>
    <property type="project" value="TreeGrafter"/>
</dbReference>
<dbReference type="InterPro" id="IPR000718">
    <property type="entry name" value="Peptidase_M13"/>
</dbReference>
<dbReference type="CDD" id="cd08662">
    <property type="entry name" value="M13"/>
    <property type="match status" value="1"/>
</dbReference>
<protein>
    <submittedName>
        <fullName evidence="11">Peptidase M13</fullName>
    </submittedName>
</protein>
<evidence type="ECO:0000259" key="9">
    <source>
        <dbReference type="Pfam" id="PF01431"/>
    </source>
</evidence>
<accession>A0A919E4F2</accession>
<evidence type="ECO:0000256" key="6">
    <source>
        <dbReference type="ARBA" id="ARBA00022833"/>
    </source>
</evidence>
<evidence type="ECO:0000259" key="10">
    <source>
        <dbReference type="Pfam" id="PF05649"/>
    </source>
</evidence>
<reference evidence="11" key="2">
    <citation type="submission" date="2020-09" db="EMBL/GenBank/DDBJ databases">
        <authorList>
            <person name="Sun Q."/>
            <person name="Kim S."/>
        </authorList>
    </citation>
    <scope>NUCLEOTIDE SEQUENCE</scope>
    <source>
        <strain evidence="11">KCTC 42590</strain>
    </source>
</reference>
<dbReference type="GO" id="GO:0004222">
    <property type="term" value="F:metalloendopeptidase activity"/>
    <property type="evidence" value="ECO:0007669"/>
    <property type="project" value="InterPro"/>
</dbReference>
<evidence type="ECO:0000313" key="12">
    <source>
        <dbReference type="Proteomes" id="UP000630923"/>
    </source>
</evidence>
<dbReference type="InterPro" id="IPR018497">
    <property type="entry name" value="Peptidase_M13_C"/>
</dbReference>
<keyword evidence="3" id="KW-0645">Protease</keyword>
<dbReference type="GO" id="GO:0046872">
    <property type="term" value="F:metal ion binding"/>
    <property type="evidence" value="ECO:0007669"/>
    <property type="project" value="UniProtKB-KW"/>
</dbReference>
<feature type="chain" id="PRO_5037044016" evidence="8">
    <location>
        <begin position="19"/>
        <end position="696"/>
    </location>
</feature>
<evidence type="ECO:0000256" key="3">
    <source>
        <dbReference type="ARBA" id="ARBA00022670"/>
    </source>
</evidence>
<dbReference type="PANTHER" id="PTHR11733">
    <property type="entry name" value="ZINC METALLOPROTEASE FAMILY M13 NEPRILYSIN-RELATED"/>
    <property type="match status" value="1"/>
</dbReference>
<dbReference type="Pfam" id="PF01431">
    <property type="entry name" value="Peptidase_M13"/>
    <property type="match status" value="1"/>
</dbReference>
<keyword evidence="6" id="KW-0862">Zinc</keyword>
<evidence type="ECO:0000256" key="1">
    <source>
        <dbReference type="ARBA" id="ARBA00001947"/>
    </source>
</evidence>
<sequence>MIKSVLKASVAASALLVAACGTPSETVSEEKAATEQMQEASVQKAVLGDFGIELSNRNESVTPGDDFFMYANGTWYDAYEMPEDKSVYGSFYELHDQSQEQVKAIIEEVASAGGADGTAEQMVGDYYASFMDTDTLNALGIKPLMPTLEAIDGISDKAGLTEVFGRSVLEDTVSPFYGGIGINRLNPDQYQYTMSAAGLGLPDRDYYLDDTERFTKIRAAYVAHIAEMLAFADEADAAAKAEAILALETKIAEAHWPRADRRNRDKTLNPIAADQMAEEYAGFDWNAFFAASGFAVNELNVSHPSAVKDIVALINSEDLDTWKAYVKYHTISNAAPLLSEEIYAANFKFYGTELGGQPKPRERWKRGVSLLSGTESLGEALGQIYVKQHFPAEAKAQMEELVENLRLALGQRINDLEWMGAETKEKAQEKLAAFNPKIAYPNKWRSYDGLEIKAGDLFGNRARVREFFHAVDAARLGRPTDRDEWFMTPQTVNAYYNPQFNEIVFPAAILKPPFFDPNADAAVNYGAIGAVIGHEMGHGFDDQGSKSDAKGVQTNWWTDEDRARFEERTKMLVDQYSAYEPIEGNFVDGNFTLGENIGDVGGLAMAYHAYKISLGGKEAPVINGLTGDQRFFLSWAQVWRSKVREATLLQRLKSDPHAPDMIRAQAVRNHDAWYEAFGVKEGDKLYLKPEDRVRIW</sequence>